<organism evidence="2 3">
    <name type="scientific">Emericella nidulans (strain FGSC A4 / ATCC 38163 / CBS 112.46 / NRRL 194 / M139)</name>
    <name type="common">Aspergillus nidulans</name>
    <dbReference type="NCBI Taxonomy" id="227321"/>
    <lineage>
        <taxon>Eukaryota</taxon>
        <taxon>Fungi</taxon>
        <taxon>Dikarya</taxon>
        <taxon>Ascomycota</taxon>
        <taxon>Pezizomycotina</taxon>
        <taxon>Eurotiomycetes</taxon>
        <taxon>Eurotiomycetidae</taxon>
        <taxon>Eurotiales</taxon>
        <taxon>Aspergillaceae</taxon>
        <taxon>Aspergillus</taxon>
        <taxon>Aspergillus subgen. Nidulantes</taxon>
    </lineage>
</organism>
<accession>C8VFB5</accession>
<dbReference type="KEGG" id="ani:ANIA_05237"/>
<dbReference type="InterPro" id="IPR027417">
    <property type="entry name" value="P-loop_NTPase"/>
</dbReference>
<dbReference type="Gene3D" id="1.25.40.10">
    <property type="entry name" value="Tetratricopeptide repeat domain"/>
    <property type="match status" value="1"/>
</dbReference>
<evidence type="ECO:0000313" key="2">
    <source>
        <dbReference type="EMBL" id="CBF81142.1"/>
    </source>
</evidence>
<gene>
    <name evidence="2" type="ORF">ANIA_05237</name>
</gene>
<dbReference type="AlphaFoldDB" id="Q5B2J3"/>
<dbReference type="OrthoDB" id="5986190at2759"/>
<evidence type="ECO:0008006" key="4">
    <source>
        <dbReference type="Google" id="ProtNLM"/>
    </source>
</evidence>
<dbReference type="GeneID" id="2871527"/>
<dbReference type="Gene3D" id="3.40.50.300">
    <property type="entry name" value="P-loop containing nucleotide triphosphate hydrolases"/>
    <property type="match status" value="1"/>
</dbReference>
<dbReference type="EMBL" id="BN001305">
    <property type="protein sequence ID" value="CBF81142.1"/>
    <property type="molecule type" value="Genomic_DNA"/>
</dbReference>
<dbReference type="Gene3D" id="3.40.50.1580">
    <property type="entry name" value="Nucleoside phosphorylase domain"/>
    <property type="match status" value="1"/>
</dbReference>
<dbReference type="OMA" id="HEGISET"/>
<dbReference type="PANTHER" id="PTHR46082">
    <property type="entry name" value="ATP/GTP-BINDING PROTEIN-RELATED"/>
    <property type="match status" value="1"/>
</dbReference>
<dbReference type="GO" id="GO:0009116">
    <property type="term" value="P:nucleoside metabolic process"/>
    <property type="evidence" value="ECO:0007669"/>
    <property type="project" value="InterPro"/>
</dbReference>
<evidence type="ECO:0000256" key="1">
    <source>
        <dbReference type="SAM" id="MobiDB-lite"/>
    </source>
</evidence>
<dbReference type="InParanoid" id="Q5B2J3"/>
<dbReference type="GO" id="GO:0003824">
    <property type="term" value="F:catalytic activity"/>
    <property type="evidence" value="ECO:0007669"/>
    <property type="project" value="InterPro"/>
</dbReference>
<dbReference type="PANTHER" id="PTHR46082:SF11">
    <property type="entry name" value="AAA+ ATPASE DOMAIN-CONTAINING PROTEIN-RELATED"/>
    <property type="match status" value="1"/>
</dbReference>
<name>Q5B2J3_EMENI</name>
<dbReference type="InterPro" id="IPR053137">
    <property type="entry name" value="NLR-like"/>
</dbReference>
<dbReference type="SUPFAM" id="SSF48452">
    <property type="entry name" value="TPR-like"/>
    <property type="match status" value="1"/>
</dbReference>
<dbReference type="SUPFAM" id="SSF53167">
    <property type="entry name" value="Purine and uridine phosphorylases"/>
    <property type="match status" value="1"/>
</dbReference>
<dbReference type="InterPro" id="IPR035994">
    <property type="entry name" value="Nucleoside_phosphorylase_sf"/>
</dbReference>
<evidence type="ECO:0000313" key="3">
    <source>
        <dbReference type="Proteomes" id="UP000000560"/>
    </source>
</evidence>
<dbReference type="Pfam" id="PF13424">
    <property type="entry name" value="TPR_12"/>
    <property type="match status" value="1"/>
</dbReference>
<dbReference type="SUPFAM" id="SSF52540">
    <property type="entry name" value="P-loop containing nucleoside triphosphate hydrolases"/>
    <property type="match status" value="1"/>
</dbReference>
<reference evidence="3" key="2">
    <citation type="journal article" date="2009" name="Fungal Genet. Biol.">
        <title>The 2008 update of the Aspergillus nidulans genome annotation: a community effort.</title>
        <authorList>
            <person name="Wortman J.R."/>
            <person name="Gilsenan J.M."/>
            <person name="Joardar V."/>
            <person name="Deegan J."/>
            <person name="Clutterbuck J."/>
            <person name="Andersen M.R."/>
            <person name="Archer D."/>
            <person name="Bencina M."/>
            <person name="Braus G."/>
            <person name="Coutinho P."/>
            <person name="von Dohren H."/>
            <person name="Doonan J."/>
            <person name="Driessen A.J."/>
            <person name="Durek P."/>
            <person name="Espeso E."/>
            <person name="Fekete E."/>
            <person name="Flipphi M."/>
            <person name="Estrada C.G."/>
            <person name="Geysens S."/>
            <person name="Goldman G."/>
            <person name="de Groot P.W."/>
            <person name="Hansen K."/>
            <person name="Harris S.D."/>
            <person name="Heinekamp T."/>
            <person name="Helmstaedt K."/>
            <person name="Henrissat B."/>
            <person name="Hofmann G."/>
            <person name="Homan T."/>
            <person name="Horio T."/>
            <person name="Horiuchi H."/>
            <person name="James S."/>
            <person name="Jones M."/>
            <person name="Karaffa L."/>
            <person name="Karanyi Z."/>
            <person name="Kato M."/>
            <person name="Keller N."/>
            <person name="Kelly D.E."/>
            <person name="Kiel J.A."/>
            <person name="Kim J.M."/>
            <person name="van der Klei I.J."/>
            <person name="Klis F.M."/>
            <person name="Kovalchuk A."/>
            <person name="Krasevec N."/>
            <person name="Kubicek C.P."/>
            <person name="Liu B."/>
            <person name="Maccabe A."/>
            <person name="Meyer V."/>
            <person name="Mirabito P."/>
            <person name="Miskei M."/>
            <person name="Mos M."/>
            <person name="Mullins J."/>
            <person name="Nelson D.R."/>
            <person name="Nielsen J."/>
            <person name="Oakley B.R."/>
            <person name="Osmani S.A."/>
            <person name="Pakula T."/>
            <person name="Paszewski A."/>
            <person name="Paulsen I."/>
            <person name="Pilsyk S."/>
            <person name="Pocsi I."/>
            <person name="Punt P.J."/>
            <person name="Ram A.F."/>
            <person name="Ren Q."/>
            <person name="Robellet X."/>
            <person name="Robson G."/>
            <person name="Seiboth B."/>
            <person name="van Solingen P."/>
            <person name="Specht T."/>
            <person name="Sun J."/>
            <person name="Taheri-Talesh N."/>
            <person name="Takeshita N."/>
            <person name="Ussery D."/>
            <person name="vanKuyk P.A."/>
            <person name="Visser H."/>
            <person name="van de Vondervoort P.J."/>
            <person name="de Vries R.P."/>
            <person name="Walton J."/>
            <person name="Xiang X."/>
            <person name="Xiong Y."/>
            <person name="Zeng A.P."/>
            <person name="Brandt B.W."/>
            <person name="Cornell M.J."/>
            <person name="van den Hondel C.A."/>
            <person name="Visser J."/>
            <person name="Oliver S.G."/>
            <person name="Turner G."/>
        </authorList>
    </citation>
    <scope>GENOME REANNOTATION</scope>
    <source>
        <strain evidence="3">FGSC A4 / ATCC 38163 / CBS 112.46 / NRRL 194 / M139</strain>
    </source>
</reference>
<dbReference type="HOGENOM" id="CLU_494333_0_0_1"/>
<dbReference type="STRING" id="227321.Q5B2J3"/>
<feature type="compositionally biased region" description="Basic and acidic residues" evidence="1">
    <location>
        <begin position="525"/>
        <end position="534"/>
    </location>
</feature>
<dbReference type="VEuPathDB" id="FungiDB:AN5237"/>
<protein>
    <recommendedName>
        <fullName evidence="4">Kinesin light chain</fullName>
    </recommendedName>
</protein>
<feature type="region of interest" description="Disordered" evidence="1">
    <location>
        <begin position="524"/>
        <end position="551"/>
    </location>
</feature>
<accession>Q5B2J3</accession>
<reference evidence="3" key="1">
    <citation type="journal article" date="2005" name="Nature">
        <title>Sequencing of Aspergillus nidulans and comparative analysis with A. fumigatus and A. oryzae.</title>
        <authorList>
            <person name="Galagan J.E."/>
            <person name="Calvo S.E."/>
            <person name="Cuomo C."/>
            <person name="Ma L.J."/>
            <person name="Wortman J.R."/>
            <person name="Batzoglou S."/>
            <person name="Lee S.I."/>
            <person name="Basturkmen M."/>
            <person name="Spevak C.C."/>
            <person name="Clutterbuck J."/>
            <person name="Kapitonov V."/>
            <person name="Jurka J."/>
            <person name="Scazzocchio C."/>
            <person name="Farman M."/>
            <person name="Butler J."/>
            <person name="Purcell S."/>
            <person name="Harris S."/>
            <person name="Braus G.H."/>
            <person name="Draht O."/>
            <person name="Busch S."/>
            <person name="D'Enfert C."/>
            <person name="Bouchier C."/>
            <person name="Goldman G.H."/>
            <person name="Bell-Pedersen D."/>
            <person name="Griffiths-Jones S."/>
            <person name="Doonan J.H."/>
            <person name="Yu J."/>
            <person name="Vienken K."/>
            <person name="Pain A."/>
            <person name="Freitag M."/>
            <person name="Selker E.U."/>
            <person name="Archer D.B."/>
            <person name="Penalva M.A."/>
            <person name="Oakley B.R."/>
            <person name="Momany M."/>
            <person name="Tanaka T."/>
            <person name="Kumagai T."/>
            <person name="Asai K."/>
            <person name="Machida M."/>
            <person name="Nierman W.C."/>
            <person name="Denning D.W."/>
            <person name="Caddick M."/>
            <person name="Hynes M."/>
            <person name="Paoletti M."/>
            <person name="Fischer R."/>
            <person name="Miller B."/>
            <person name="Dyer P."/>
            <person name="Sachs M.S."/>
            <person name="Osmani S.A."/>
            <person name="Birren B.W."/>
        </authorList>
    </citation>
    <scope>NUCLEOTIDE SEQUENCE [LARGE SCALE GENOMIC DNA]</scope>
    <source>
        <strain evidence="3">FGSC A4 / ATCC 38163 / CBS 112.46 / NRRL 194 / M139</strain>
    </source>
</reference>
<dbReference type="InterPro" id="IPR011990">
    <property type="entry name" value="TPR-like_helical_dom_sf"/>
</dbReference>
<sequence>MASPGLDDYTIAWVCALPLEAAAARAMLDRIHTPPQQISDANAYDFGELNGHHIVIGYLPSGVYGTVSSATVVSRMRLTFPRLQFGLMVGIGGGVPSESNDIRLDVVVSKPGGKHGGKKCQGSAALTAAAYTKLLLSAMPVLQTTPGSLKGNRERHWVISLPRNPKFVGGQDEITKLEELLAMQDGPRRIAITGLGGVGKTQIALEEQEEDAVELLSEDFRDPGRYKDIQNAVLTTWLISFNQVQHQNQAAADYLSFMACINPRNIPRSLLPSQSTKKQTVDALGLLNAYSFTNNQDTDISMHRLVHIATRNWLKKNELLSYWIQKVADRIQEAFPDDNYTNRALWRKYPPHVQALMQEDEFIKQQKQHTNPIQNTANCLASDGRYFEAKALYKLLLEMYQEEHGPEHSSTLTSMANLASTYWNQGRWDEVEKLGVLVMETSKIVLGAEHPDTLTSMANLASTWKSQSRITDALTLIDVCCKLRNKVLGPDHPDTRHSADVFDAWKYEIDLIYRKLPCPSSQIEQSDHWQKVPSDKPAAIIARPSRQGHDD</sequence>
<dbReference type="Proteomes" id="UP000000560">
    <property type="component" value="Chromosome V"/>
</dbReference>
<proteinExistence type="predicted"/>
<dbReference type="RefSeq" id="XP_662841.1">
    <property type="nucleotide sequence ID" value="XM_657749.1"/>
</dbReference>
<dbReference type="Pfam" id="PF13374">
    <property type="entry name" value="TPR_10"/>
    <property type="match status" value="1"/>
</dbReference>
<keyword evidence="3" id="KW-1185">Reference proteome</keyword>
<dbReference type="eggNOG" id="KOG1840">
    <property type="taxonomic scope" value="Eukaryota"/>
</dbReference>